<evidence type="ECO:0000259" key="1">
    <source>
        <dbReference type="PROSITE" id="PS50181"/>
    </source>
</evidence>
<reference evidence="2" key="2">
    <citation type="journal article" date="2020" name="Nat. Commun.">
        <title>Large-scale genome sequencing of mycorrhizal fungi provides insights into the early evolution of symbiotic traits.</title>
        <authorList>
            <person name="Miyauchi S."/>
            <person name="Kiss E."/>
            <person name="Kuo A."/>
            <person name="Drula E."/>
            <person name="Kohler A."/>
            <person name="Sanchez-Garcia M."/>
            <person name="Morin E."/>
            <person name="Andreopoulos B."/>
            <person name="Barry K.W."/>
            <person name="Bonito G."/>
            <person name="Buee M."/>
            <person name="Carver A."/>
            <person name="Chen C."/>
            <person name="Cichocki N."/>
            <person name="Clum A."/>
            <person name="Culley D."/>
            <person name="Crous P.W."/>
            <person name="Fauchery L."/>
            <person name="Girlanda M."/>
            <person name="Hayes R.D."/>
            <person name="Keri Z."/>
            <person name="LaButti K."/>
            <person name="Lipzen A."/>
            <person name="Lombard V."/>
            <person name="Magnuson J."/>
            <person name="Maillard F."/>
            <person name="Murat C."/>
            <person name="Nolan M."/>
            <person name="Ohm R.A."/>
            <person name="Pangilinan J."/>
            <person name="Pereira M.F."/>
            <person name="Perotto S."/>
            <person name="Peter M."/>
            <person name="Pfister S."/>
            <person name="Riley R."/>
            <person name="Sitrit Y."/>
            <person name="Stielow J.B."/>
            <person name="Szollosi G."/>
            <person name="Zifcakova L."/>
            <person name="Stursova M."/>
            <person name="Spatafora J.W."/>
            <person name="Tedersoo L."/>
            <person name="Vaario L.M."/>
            <person name="Yamada A."/>
            <person name="Yan M."/>
            <person name="Wang P."/>
            <person name="Xu J."/>
            <person name="Bruns T."/>
            <person name="Baldrian P."/>
            <person name="Vilgalys R."/>
            <person name="Dunand C."/>
            <person name="Henrissat B."/>
            <person name="Grigoriev I.V."/>
            <person name="Hibbett D."/>
            <person name="Nagy L.G."/>
            <person name="Martin F.M."/>
        </authorList>
    </citation>
    <scope>NUCLEOTIDE SEQUENCE</scope>
    <source>
        <strain evidence="2">BED1</strain>
    </source>
</reference>
<keyword evidence="3" id="KW-1185">Reference proteome</keyword>
<dbReference type="InterPro" id="IPR001810">
    <property type="entry name" value="F-box_dom"/>
</dbReference>
<accession>A0AAD4C5I1</accession>
<dbReference type="InterPro" id="IPR036047">
    <property type="entry name" value="F-box-like_dom_sf"/>
</dbReference>
<sequence length="216" mass="24948">MDYTTSKVAPVLPVEITYQILILLDPHELIHLQRVSKQFHAIINDSTLWRTVYAGAHLPRPPGPFPWQSTDFLRRTLVQSARLAQRWTSQPIRILSRHSLPLAYYDDCRWVCGRWLILRESTKQLVSHDVDTGFEQTLYQWHELANQCISWSATCRLTSSRGGLLHVVLCIGNDRVKLLEFRVAFRSAIYPSKSRVAMTLRSCSFLSTHQGSRDML</sequence>
<dbReference type="Proteomes" id="UP001194468">
    <property type="component" value="Unassembled WGS sequence"/>
</dbReference>
<dbReference type="Gene3D" id="1.20.1280.50">
    <property type="match status" value="1"/>
</dbReference>
<evidence type="ECO:0000313" key="2">
    <source>
        <dbReference type="EMBL" id="KAF8449357.1"/>
    </source>
</evidence>
<dbReference type="EMBL" id="WHUW01000003">
    <property type="protein sequence ID" value="KAF8449357.1"/>
    <property type="molecule type" value="Genomic_DNA"/>
</dbReference>
<comment type="caution">
    <text evidence="2">The sequence shown here is derived from an EMBL/GenBank/DDBJ whole genome shotgun (WGS) entry which is preliminary data.</text>
</comment>
<proteinExistence type="predicted"/>
<dbReference type="SMART" id="SM00256">
    <property type="entry name" value="FBOX"/>
    <property type="match status" value="1"/>
</dbReference>
<dbReference type="AlphaFoldDB" id="A0AAD4C5I1"/>
<gene>
    <name evidence="2" type="ORF">L210DRAFT_2661149</name>
</gene>
<feature type="domain" description="F-box" evidence="1">
    <location>
        <begin position="6"/>
        <end position="52"/>
    </location>
</feature>
<organism evidence="2 3">
    <name type="scientific">Boletus edulis BED1</name>
    <dbReference type="NCBI Taxonomy" id="1328754"/>
    <lineage>
        <taxon>Eukaryota</taxon>
        <taxon>Fungi</taxon>
        <taxon>Dikarya</taxon>
        <taxon>Basidiomycota</taxon>
        <taxon>Agaricomycotina</taxon>
        <taxon>Agaricomycetes</taxon>
        <taxon>Agaricomycetidae</taxon>
        <taxon>Boletales</taxon>
        <taxon>Boletineae</taxon>
        <taxon>Boletaceae</taxon>
        <taxon>Boletoideae</taxon>
        <taxon>Boletus</taxon>
    </lineage>
</organism>
<dbReference type="Pfam" id="PF12937">
    <property type="entry name" value="F-box-like"/>
    <property type="match status" value="1"/>
</dbReference>
<reference evidence="2" key="1">
    <citation type="submission" date="2019-10" db="EMBL/GenBank/DDBJ databases">
        <authorList>
            <consortium name="DOE Joint Genome Institute"/>
            <person name="Kuo A."/>
            <person name="Miyauchi S."/>
            <person name="Kiss E."/>
            <person name="Drula E."/>
            <person name="Kohler A."/>
            <person name="Sanchez-Garcia M."/>
            <person name="Andreopoulos B."/>
            <person name="Barry K.W."/>
            <person name="Bonito G."/>
            <person name="Buee M."/>
            <person name="Carver A."/>
            <person name="Chen C."/>
            <person name="Cichocki N."/>
            <person name="Clum A."/>
            <person name="Culley D."/>
            <person name="Crous P.W."/>
            <person name="Fauchery L."/>
            <person name="Girlanda M."/>
            <person name="Hayes R."/>
            <person name="Keri Z."/>
            <person name="LaButti K."/>
            <person name="Lipzen A."/>
            <person name="Lombard V."/>
            <person name="Magnuson J."/>
            <person name="Maillard F."/>
            <person name="Morin E."/>
            <person name="Murat C."/>
            <person name="Nolan M."/>
            <person name="Ohm R."/>
            <person name="Pangilinan J."/>
            <person name="Pereira M."/>
            <person name="Perotto S."/>
            <person name="Peter M."/>
            <person name="Riley R."/>
            <person name="Sitrit Y."/>
            <person name="Stielow B."/>
            <person name="Szollosi G."/>
            <person name="Zifcakova L."/>
            <person name="Stursova M."/>
            <person name="Spatafora J.W."/>
            <person name="Tedersoo L."/>
            <person name="Vaario L.-M."/>
            <person name="Yamada A."/>
            <person name="Yan M."/>
            <person name="Wang P."/>
            <person name="Xu J."/>
            <person name="Bruns T."/>
            <person name="Baldrian P."/>
            <person name="Vilgalys R."/>
            <person name="Henrissat B."/>
            <person name="Grigoriev I.V."/>
            <person name="Hibbett D."/>
            <person name="Nagy L.G."/>
            <person name="Martin F.M."/>
        </authorList>
    </citation>
    <scope>NUCLEOTIDE SEQUENCE</scope>
    <source>
        <strain evidence="2">BED1</strain>
    </source>
</reference>
<dbReference type="PROSITE" id="PS50181">
    <property type="entry name" value="FBOX"/>
    <property type="match status" value="1"/>
</dbReference>
<evidence type="ECO:0000313" key="3">
    <source>
        <dbReference type="Proteomes" id="UP001194468"/>
    </source>
</evidence>
<name>A0AAD4C5I1_BOLED</name>
<protein>
    <recommendedName>
        <fullName evidence="1">F-box domain-containing protein</fullName>
    </recommendedName>
</protein>
<dbReference type="SUPFAM" id="SSF81383">
    <property type="entry name" value="F-box domain"/>
    <property type="match status" value="1"/>
</dbReference>